<dbReference type="OMA" id="WAIPLHL"/>
<dbReference type="EMBL" id="LEKV01003417">
    <property type="protein sequence ID" value="KVH99710.1"/>
    <property type="molecule type" value="Genomic_DNA"/>
</dbReference>
<feature type="transmembrane region" description="Helical" evidence="6">
    <location>
        <begin position="299"/>
        <end position="323"/>
    </location>
</feature>
<name>A0A103XZE6_CYNCS</name>
<dbReference type="Gramene" id="KVH99710">
    <property type="protein sequence ID" value="KVH99710"/>
    <property type="gene ID" value="Ccrd_022035"/>
</dbReference>
<evidence type="ECO:0000256" key="5">
    <source>
        <dbReference type="ARBA" id="ARBA00023136"/>
    </source>
</evidence>
<dbReference type="GO" id="GO:0015297">
    <property type="term" value="F:antiporter activity"/>
    <property type="evidence" value="ECO:0007669"/>
    <property type="project" value="InterPro"/>
</dbReference>
<evidence type="ECO:0000256" key="4">
    <source>
        <dbReference type="ARBA" id="ARBA00022989"/>
    </source>
</evidence>
<feature type="transmembrane region" description="Helical" evidence="6">
    <location>
        <begin position="402"/>
        <end position="424"/>
    </location>
</feature>
<keyword evidence="4 6" id="KW-1133">Transmembrane helix</keyword>
<dbReference type="PANTHER" id="PTHR11206">
    <property type="entry name" value="MULTIDRUG RESISTANCE PROTEIN"/>
    <property type="match status" value="1"/>
</dbReference>
<dbReference type="GO" id="GO:0042910">
    <property type="term" value="F:xenobiotic transmembrane transporter activity"/>
    <property type="evidence" value="ECO:0007669"/>
    <property type="project" value="InterPro"/>
</dbReference>
<feature type="transmembrane region" description="Helical" evidence="6">
    <location>
        <begin position="241"/>
        <end position="260"/>
    </location>
</feature>
<gene>
    <name evidence="7" type="ORF">Ccrd_022035</name>
</gene>
<keyword evidence="8" id="KW-1185">Reference proteome</keyword>
<comment type="caution">
    <text evidence="7">The sequence shown here is derived from an EMBL/GenBank/DDBJ whole genome shotgun (WGS) entry which is preliminary data.</text>
</comment>
<comment type="subcellular location">
    <subcellularLocation>
        <location evidence="1">Membrane</location>
        <topology evidence="1">Multi-pass membrane protein</topology>
    </subcellularLocation>
</comment>
<dbReference type="GO" id="GO:0016020">
    <property type="term" value="C:membrane"/>
    <property type="evidence" value="ECO:0007669"/>
    <property type="project" value="UniProtKB-SubCell"/>
</dbReference>
<feature type="transmembrane region" description="Helical" evidence="6">
    <location>
        <begin position="372"/>
        <end position="396"/>
    </location>
</feature>
<feature type="transmembrane region" description="Helical" evidence="6">
    <location>
        <begin position="343"/>
        <end position="365"/>
    </location>
</feature>
<reference evidence="7 8" key="1">
    <citation type="journal article" date="2016" name="Sci. Rep.">
        <title>The genome sequence of the outbreeding globe artichoke constructed de novo incorporating a phase-aware low-pass sequencing strategy of F1 progeny.</title>
        <authorList>
            <person name="Scaglione D."/>
            <person name="Reyes-Chin-Wo S."/>
            <person name="Acquadro A."/>
            <person name="Froenicke L."/>
            <person name="Portis E."/>
            <person name="Beitel C."/>
            <person name="Tirone M."/>
            <person name="Mauro R."/>
            <person name="Lo Monaco A."/>
            <person name="Mauromicale G."/>
            <person name="Faccioli P."/>
            <person name="Cattivelli L."/>
            <person name="Rieseberg L."/>
            <person name="Michelmore R."/>
            <person name="Lanteri S."/>
        </authorList>
    </citation>
    <scope>NUCLEOTIDE SEQUENCE [LARGE SCALE GENOMIC DNA]</scope>
    <source>
        <strain evidence="7">2C</strain>
    </source>
</reference>
<dbReference type="AlphaFoldDB" id="A0A103XZE6"/>
<dbReference type="Pfam" id="PF01554">
    <property type="entry name" value="MatE"/>
    <property type="match status" value="2"/>
</dbReference>
<dbReference type="GO" id="GO:1990961">
    <property type="term" value="P:xenobiotic detoxification by transmembrane export across the plasma membrane"/>
    <property type="evidence" value="ECO:0007669"/>
    <property type="project" value="InterPro"/>
</dbReference>
<feature type="transmembrane region" description="Helical" evidence="6">
    <location>
        <begin position="87"/>
        <end position="104"/>
    </location>
</feature>
<evidence type="ECO:0000256" key="3">
    <source>
        <dbReference type="ARBA" id="ARBA00022692"/>
    </source>
</evidence>
<dbReference type="NCBIfam" id="TIGR00797">
    <property type="entry name" value="matE"/>
    <property type="match status" value="1"/>
</dbReference>
<comment type="similarity">
    <text evidence="2">Belongs to the multi antimicrobial extrusion (MATE) (TC 2.A.66.1) family.</text>
</comment>
<proteinExistence type="inferred from homology"/>
<feature type="transmembrane region" description="Helical" evidence="6">
    <location>
        <begin position="124"/>
        <end position="141"/>
    </location>
</feature>
<feature type="transmembrane region" description="Helical" evidence="6">
    <location>
        <begin position="266"/>
        <end position="287"/>
    </location>
</feature>
<evidence type="ECO:0000313" key="7">
    <source>
        <dbReference type="EMBL" id="KVH99710.1"/>
    </source>
</evidence>
<dbReference type="CDD" id="cd13132">
    <property type="entry name" value="MATE_eukaryotic"/>
    <property type="match status" value="1"/>
</dbReference>
<dbReference type="InterPro" id="IPR002528">
    <property type="entry name" value="MATE_fam"/>
</dbReference>
<dbReference type="STRING" id="59895.A0A103XZE6"/>
<feature type="transmembrane region" description="Helical" evidence="6">
    <location>
        <begin position="153"/>
        <end position="172"/>
    </location>
</feature>
<evidence type="ECO:0000256" key="2">
    <source>
        <dbReference type="ARBA" id="ARBA00010199"/>
    </source>
</evidence>
<evidence type="ECO:0000313" key="8">
    <source>
        <dbReference type="Proteomes" id="UP000243975"/>
    </source>
</evidence>
<keyword evidence="3 6" id="KW-0812">Transmembrane</keyword>
<organism evidence="7 8">
    <name type="scientific">Cynara cardunculus var. scolymus</name>
    <name type="common">Globe artichoke</name>
    <name type="synonym">Cynara scolymus</name>
    <dbReference type="NCBI Taxonomy" id="59895"/>
    <lineage>
        <taxon>Eukaryota</taxon>
        <taxon>Viridiplantae</taxon>
        <taxon>Streptophyta</taxon>
        <taxon>Embryophyta</taxon>
        <taxon>Tracheophyta</taxon>
        <taxon>Spermatophyta</taxon>
        <taxon>Magnoliopsida</taxon>
        <taxon>eudicotyledons</taxon>
        <taxon>Gunneridae</taxon>
        <taxon>Pentapetalae</taxon>
        <taxon>asterids</taxon>
        <taxon>campanulids</taxon>
        <taxon>Asterales</taxon>
        <taxon>Asteraceae</taxon>
        <taxon>Carduoideae</taxon>
        <taxon>Cardueae</taxon>
        <taxon>Carduinae</taxon>
        <taxon>Cynara</taxon>
    </lineage>
</organism>
<dbReference type="InterPro" id="IPR045069">
    <property type="entry name" value="MATE_euk"/>
</dbReference>
<protein>
    <submittedName>
        <fullName evidence="7">Multi antimicrobial extrusion protein</fullName>
    </submittedName>
</protein>
<dbReference type="Proteomes" id="UP000243975">
    <property type="component" value="Unassembled WGS sequence"/>
</dbReference>
<accession>A0A103XZE6</accession>
<evidence type="ECO:0000256" key="6">
    <source>
        <dbReference type="SAM" id="Phobius"/>
    </source>
</evidence>
<evidence type="ECO:0000256" key="1">
    <source>
        <dbReference type="ARBA" id="ARBA00004141"/>
    </source>
</evidence>
<keyword evidence="5 6" id="KW-0472">Membrane</keyword>
<sequence>MKNIAAEEGINHALLQSPPSTVAGDAKSKFWIESKKLWYIVGPSIFSRIASFTMNVLGMASALETLCGQAFGAKRYNMIGIYMQRSWIVLFICCLITLPLYIFATPILKALGQPDDIAELSGKASLWLIPQHFTFALLFPMQRFLQSQLKTPVLAWVSLVNLVIHVLITWLFTSVFKFGLVGTVVALDISWWLNVVGLFVYTLFGGCPLTWNGFSMEAFSGLWEFVKLSAASGVMLCLENWYYRILILMTALVKNATIAVDAVMNINGWEMMIPLAFFAGIGVRVSNELGAGNGEKAKYATVVAILHSTAIGLVFCVLIMALHNKFALIFSSSTLVLEAVDHMAWLLAVTILLNSIQPVISGVAVGSGWQSWVAYINLGSYYLVGVPLGIVFGLVLHLGVEGIWGGMVFGGTLLQTIILGIITLRCDWEKEARKAVLKYSNLK</sequence>
<feature type="transmembrane region" description="Helical" evidence="6">
    <location>
        <begin position="192"/>
        <end position="211"/>
    </location>
</feature>